<sequence>NLESLNDLKNAEERLKICEDGLKRCYGSDLSRLMTIKSDMVNKYTPIFVRLNLLKAILKYYRGKKNETRQFLDTAMQEMKKILVDDDKVAQD</sequence>
<organism evidence="1 2">
    <name type="scientific">Brachionus plicatilis</name>
    <name type="common">Marine rotifer</name>
    <name type="synonym">Brachionus muelleri</name>
    <dbReference type="NCBI Taxonomy" id="10195"/>
    <lineage>
        <taxon>Eukaryota</taxon>
        <taxon>Metazoa</taxon>
        <taxon>Spiralia</taxon>
        <taxon>Gnathifera</taxon>
        <taxon>Rotifera</taxon>
        <taxon>Eurotatoria</taxon>
        <taxon>Monogononta</taxon>
        <taxon>Pseudotrocha</taxon>
        <taxon>Ploima</taxon>
        <taxon>Brachionidae</taxon>
        <taxon>Brachionus</taxon>
    </lineage>
</organism>
<feature type="non-terminal residue" evidence="1">
    <location>
        <position position="1"/>
    </location>
</feature>
<dbReference type="GO" id="GO:2000058">
    <property type="term" value="P:regulation of ubiquitin-dependent protein catabolic process"/>
    <property type="evidence" value="ECO:0007669"/>
    <property type="project" value="TreeGrafter"/>
</dbReference>
<dbReference type="EMBL" id="REGN01011666">
    <property type="protein sequence ID" value="RMZ97060.1"/>
    <property type="molecule type" value="Genomic_DNA"/>
</dbReference>
<dbReference type="InterPro" id="IPR039749">
    <property type="entry name" value="NUB1"/>
</dbReference>
<dbReference type="STRING" id="10195.A0A3M7PE78"/>
<proteinExistence type="predicted"/>
<evidence type="ECO:0000313" key="2">
    <source>
        <dbReference type="Proteomes" id="UP000276133"/>
    </source>
</evidence>
<dbReference type="PANTHER" id="PTHR12948">
    <property type="entry name" value="NEDD8 ULTIMATE BUSTER-1 BS4 PROTEIN"/>
    <property type="match status" value="1"/>
</dbReference>
<dbReference type="OrthoDB" id="434245at2759"/>
<keyword evidence="2" id="KW-1185">Reference proteome</keyword>
<reference evidence="1 2" key="1">
    <citation type="journal article" date="2018" name="Sci. Rep.">
        <title>Genomic signatures of local adaptation to the degree of environmental predictability in rotifers.</title>
        <authorList>
            <person name="Franch-Gras L."/>
            <person name="Hahn C."/>
            <person name="Garcia-Roger E.M."/>
            <person name="Carmona M.J."/>
            <person name="Serra M."/>
            <person name="Gomez A."/>
        </authorList>
    </citation>
    <scope>NUCLEOTIDE SEQUENCE [LARGE SCALE GENOMIC DNA]</scope>
    <source>
        <strain evidence="1">HYR1</strain>
    </source>
</reference>
<gene>
    <name evidence="1" type="ORF">BpHYR1_001945</name>
</gene>
<name>A0A3M7PE78_BRAPC</name>
<comment type="caution">
    <text evidence="1">The sequence shown here is derived from an EMBL/GenBank/DDBJ whole genome shotgun (WGS) entry which is preliminary data.</text>
</comment>
<protein>
    <submittedName>
        <fullName evidence="1">NEDD8 ultimate buster 1-like</fullName>
    </submittedName>
</protein>
<dbReference type="PANTHER" id="PTHR12948:SF3">
    <property type="entry name" value="NEDD8 ULTIMATE BUSTER 1"/>
    <property type="match status" value="1"/>
</dbReference>
<accession>A0A3M7PE78</accession>
<evidence type="ECO:0000313" key="1">
    <source>
        <dbReference type="EMBL" id="RMZ97060.1"/>
    </source>
</evidence>
<dbReference type="Proteomes" id="UP000276133">
    <property type="component" value="Unassembled WGS sequence"/>
</dbReference>
<dbReference type="AlphaFoldDB" id="A0A3M7PE78"/>